<dbReference type="OrthoDB" id="7316074at2"/>
<dbReference type="Gene3D" id="1.20.140.10">
    <property type="entry name" value="Butyryl-CoA Dehydrogenase, subunit A, domain 3"/>
    <property type="match status" value="1"/>
</dbReference>
<dbReference type="SUPFAM" id="SSF56645">
    <property type="entry name" value="Acyl-CoA dehydrogenase NM domain-like"/>
    <property type="match status" value="1"/>
</dbReference>
<dbReference type="AlphaFoldDB" id="A0A239FRT9"/>
<dbReference type="Gene3D" id="2.40.110.10">
    <property type="entry name" value="Butyryl-CoA Dehydrogenase, subunit A, domain 2"/>
    <property type="match status" value="1"/>
</dbReference>
<dbReference type="InterPro" id="IPR036250">
    <property type="entry name" value="AcylCo_DH-like_C"/>
</dbReference>
<proteinExistence type="predicted"/>
<dbReference type="InterPro" id="IPR050741">
    <property type="entry name" value="Acyl-CoA_dehydrogenase"/>
</dbReference>
<dbReference type="SUPFAM" id="SSF47203">
    <property type="entry name" value="Acyl-CoA dehydrogenase C-terminal domain-like"/>
    <property type="match status" value="1"/>
</dbReference>
<dbReference type="GO" id="GO:0016712">
    <property type="term" value="F:oxidoreductase activity, acting on paired donors, with incorporation or reduction of molecular oxygen, reduced flavin or flavoprotein as one donor, and incorporation of one atom of oxygen"/>
    <property type="evidence" value="ECO:0007669"/>
    <property type="project" value="TreeGrafter"/>
</dbReference>
<protein>
    <submittedName>
        <fullName evidence="3">Acyl-CoA dehydrogenase</fullName>
    </submittedName>
</protein>
<dbReference type="PIRSF" id="PIRSF016578">
    <property type="entry name" value="HsaA"/>
    <property type="match status" value="1"/>
</dbReference>
<gene>
    <name evidence="3" type="ORF">SAMN06295955_102214</name>
</gene>
<reference evidence="3 4" key="1">
    <citation type="submission" date="2017-06" db="EMBL/GenBank/DDBJ databases">
        <authorList>
            <person name="Kim H.J."/>
            <person name="Triplett B.A."/>
        </authorList>
    </citation>
    <scope>NUCLEOTIDE SEQUENCE [LARGE SCALE GENOMIC DNA]</scope>
    <source>
        <strain evidence="3 4">DS15</strain>
    </source>
</reference>
<organism evidence="3 4">
    <name type="scientific">Sphingopyxis indica</name>
    <dbReference type="NCBI Taxonomy" id="436663"/>
    <lineage>
        <taxon>Bacteria</taxon>
        <taxon>Pseudomonadati</taxon>
        <taxon>Pseudomonadota</taxon>
        <taxon>Alphaproteobacteria</taxon>
        <taxon>Sphingomonadales</taxon>
        <taxon>Sphingomonadaceae</taxon>
        <taxon>Sphingopyxis</taxon>
    </lineage>
</organism>
<feature type="domain" description="Acyl-CoA dehydrogenase C-terminal" evidence="2">
    <location>
        <begin position="269"/>
        <end position="402"/>
    </location>
</feature>
<dbReference type="InterPro" id="IPR037069">
    <property type="entry name" value="AcylCoA_DH/ox_N_sf"/>
</dbReference>
<dbReference type="EMBL" id="FZPA01000002">
    <property type="protein sequence ID" value="SNS59580.1"/>
    <property type="molecule type" value="Genomic_DNA"/>
</dbReference>
<dbReference type="PANTHER" id="PTHR48083:SF19">
    <property type="entry name" value="FLAVIN-DEPENDENT MONOOXYGENASE, OXYGENASE SUBUNIT HSAA"/>
    <property type="match status" value="1"/>
</dbReference>
<dbReference type="InterPro" id="IPR013107">
    <property type="entry name" value="Acyl-CoA_DH_C"/>
</dbReference>
<dbReference type="Pfam" id="PF08028">
    <property type="entry name" value="Acyl-CoA_dh_2"/>
    <property type="match status" value="1"/>
</dbReference>
<name>A0A239FRT9_9SPHN</name>
<dbReference type="InterPro" id="IPR046373">
    <property type="entry name" value="Acyl-CoA_Oxase/DH_mid-dom_sf"/>
</dbReference>
<dbReference type="PANTHER" id="PTHR48083">
    <property type="entry name" value="MEDIUM-CHAIN SPECIFIC ACYL-COA DEHYDROGENASE, MITOCHONDRIAL-RELATED"/>
    <property type="match status" value="1"/>
</dbReference>
<accession>A0A239FRT9</accession>
<evidence type="ECO:0000256" key="1">
    <source>
        <dbReference type="ARBA" id="ARBA00023002"/>
    </source>
</evidence>
<keyword evidence="1" id="KW-0560">Oxidoreductase</keyword>
<dbReference type="GO" id="GO:0050660">
    <property type="term" value="F:flavin adenine dinucleotide binding"/>
    <property type="evidence" value="ECO:0007669"/>
    <property type="project" value="InterPro"/>
</dbReference>
<keyword evidence="4" id="KW-1185">Reference proteome</keyword>
<dbReference type="GO" id="GO:0005737">
    <property type="term" value="C:cytoplasm"/>
    <property type="evidence" value="ECO:0007669"/>
    <property type="project" value="TreeGrafter"/>
</dbReference>
<dbReference type="Gene3D" id="1.10.540.10">
    <property type="entry name" value="Acyl-CoA dehydrogenase/oxidase, N-terminal domain"/>
    <property type="match status" value="1"/>
</dbReference>
<dbReference type="RefSeq" id="WP_089214986.1">
    <property type="nucleotide sequence ID" value="NZ_FZPA01000002.1"/>
</dbReference>
<dbReference type="GO" id="GO:0003995">
    <property type="term" value="F:acyl-CoA dehydrogenase activity"/>
    <property type="evidence" value="ECO:0007669"/>
    <property type="project" value="TreeGrafter"/>
</dbReference>
<dbReference type="GO" id="GO:0033539">
    <property type="term" value="P:fatty acid beta-oxidation using acyl-CoA dehydrogenase"/>
    <property type="evidence" value="ECO:0007669"/>
    <property type="project" value="TreeGrafter"/>
</dbReference>
<evidence type="ECO:0000259" key="2">
    <source>
        <dbReference type="Pfam" id="PF08028"/>
    </source>
</evidence>
<dbReference type="Proteomes" id="UP000198339">
    <property type="component" value="Unassembled WGS sequence"/>
</dbReference>
<evidence type="ECO:0000313" key="4">
    <source>
        <dbReference type="Proteomes" id="UP000198339"/>
    </source>
</evidence>
<evidence type="ECO:0000313" key="3">
    <source>
        <dbReference type="EMBL" id="SNS59580.1"/>
    </source>
</evidence>
<dbReference type="InterPro" id="IPR009100">
    <property type="entry name" value="AcylCoA_DH/oxidase_NM_dom_sf"/>
</dbReference>
<sequence>MNIAVQTRRADEEAFADRRIPKEKDWLSREELAALTPEELVRRTTALKPLVATHAAECEALRRPVDAVWNAIRKTGVFYHFVPRRYGGLEFDIDSFIDAMLPIAEGCASTGWVTAFCVEHNWMLAQFPETLQDETFGGDFPYIIAPGATNPPGVAQPVDGGYRLTGRWKWGTGIMHADWVMITGMIPGENPPRQLFLAVPAGEVEVLDTWHVDGMIGTGSNDIRCEDIFVPEHRVMDMGEMRMGCAPGATIHAHNPIYRMPMTPFLAITAAIAAVGVARSAVENFRERIGVRTMLGTTVKQVEKASAHMRLGEAAAKTQTAEMILRDVGRRNVALTEAAGTGLVSNEDRIALRAQVALAMDLCRDAVRLLVEGAGSSAHMLSSPLQRAMRDINVMASHVVYDFDAATELLGRSLIGLPPNTPVF</sequence>